<accession>A0ACB7ZJH1</accession>
<dbReference type="Proteomes" id="UP000828048">
    <property type="component" value="Chromosome 9"/>
</dbReference>
<comment type="caution">
    <text evidence="1">The sequence shown here is derived from an EMBL/GenBank/DDBJ whole genome shotgun (WGS) entry which is preliminary data.</text>
</comment>
<organism evidence="1 2">
    <name type="scientific">Vaccinium darrowii</name>
    <dbReference type="NCBI Taxonomy" id="229202"/>
    <lineage>
        <taxon>Eukaryota</taxon>
        <taxon>Viridiplantae</taxon>
        <taxon>Streptophyta</taxon>
        <taxon>Embryophyta</taxon>
        <taxon>Tracheophyta</taxon>
        <taxon>Spermatophyta</taxon>
        <taxon>Magnoliopsida</taxon>
        <taxon>eudicotyledons</taxon>
        <taxon>Gunneridae</taxon>
        <taxon>Pentapetalae</taxon>
        <taxon>asterids</taxon>
        <taxon>Ericales</taxon>
        <taxon>Ericaceae</taxon>
        <taxon>Vaccinioideae</taxon>
        <taxon>Vaccinieae</taxon>
        <taxon>Vaccinium</taxon>
    </lineage>
</organism>
<keyword evidence="2" id="KW-1185">Reference proteome</keyword>
<name>A0ACB7ZJH1_9ERIC</name>
<evidence type="ECO:0000313" key="2">
    <source>
        <dbReference type="Proteomes" id="UP000828048"/>
    </source>
</evidence>
<evidence type="ECO:0000313" key="1">
    <source>
        <dbReference type="EMBL" id="KAH7866192.1"/>
    </source>
</evidence>
<protein>
    <submittedName>
        <fullName evidence="1">Uncharacterized protein</fullName>
    </submittedName>
</protein>
<reference evidence="1 2" key="1">
    <citation type="journal article" date="2021" name="Hortic Res">
        <title>High-quality reference genome and annotation aids understanding of berry development for evergreen blueberry (Vaccinium darrowii).</title>
        <authorList>
            <person name="Yu J."/>
            <person name="Hulse-Kemp A.M."/>
            <person name="Babiker E."/>
            <person name="Staton M."/>
        </authorList>
    </citation>
    <scope>NUCLEOTIDE SEQUENCE [LARGE SCALE GENOMIC DNA]</scope>
    <source>
        <strain evidence="2">cv. NJ 8807/NJ 8810</strain>
        <tissue evidence="1">Young leaf</tissue>
    </source>
</reference>
<proteinExistence type="predicted"/>
<gene>
    <name evidence="1" type="ORF">Vadar_016905</name>
</gene>
<dbReference type="EMBL" id="CM037159">
    <property type="protein sequence ID" value="KAH7866192.1"/>
    <property type="molecule type" value="Genomic_DNA"/>
</dbReference>
<sequence length="337" mass="37647">MDLSGKFKLYDVCVDAVNQIIVPCTKIKPLAVNTRTDLAICQLPDDNNLPLIPLELGGAFLNLNSYCFNHISVFFSDMAAYSSFSRMSSELKRVVLSYSSRPIARTIEFDFSKTIKKAMPGFAHIRLKGYKVEDGVWQPVRGYATAFCFYPGLIATNCDTVCSEDLSRKFHLYDVCVNAVNQIIVPRTRVKPLAIDTSTDLAILQLPDDNKLPLIPLELGLGSRCRVGERIFAISHASYKEVKIFLPNPAKVPSNFRYIQSGLGIRCGMSGLPVINTSGQVIGIYSSAIMSQPKVSREIYSDYLFELISWLAMNEKVFGTRISSIYHPSRRCNEVNI</sequence>